<keyword evidence="1" id="KW-1133">Transmembrane helix</keyword>
<proteinExistence type="predicted"/>
<keyword evidence="1" id="KW-0472">Membrane</keyword>
<reference evidence="2 3" key="1">
    <citation type="submission" date="2019-08" db="EMBL/GenBank/DDBJ databases">
        <title>Bacillus genomes from the desert of Cuatro Cienegas, Coahuila.</title>
        <authorList>
            <person name="Olmedo-Alvarez G."/>
        </authorList>
    </citation>
    <scope>NUCLEOTIDE SEQUENCE [LARGE SCALE GENOMIC DNA]</scope>
    <source>
        <strain evidence="2 3">CH108_3D</strain>
    </source>
</reference>
<keyword evidence="1" id="KW-0812">Transmembrane</keyword>
<comment type="caution">
    <text evidence="2">The sequence shown here is derived from an EMBL/GenBank/DDBJ whole genome shotgun (WGS) entry which is preliminary data.</text>
</comment>
<gene>
    <name evidence="2" type="ORF">FZC83_02455</name>
</gene>
<sequence>MNLKTVESIAGSQFVWAILCIIGVYVAYRAVKKYIEDLKTENQKREEKVLEIYEQQKLESKDREDRLMSHVERTTDTLAEINVSMDRLHEEVRTANGRIDDVWKHINITNK</sequence>
<dbReference type="AlphaFoldDB" id="A0A5D4S3X2"/>
<evidence type="ECO:0000313" key="3">
    <source>
        <dbReference type="Proteomes" id="UP000322997"/>
    </source>
</evidence>
<accession>A0A5D4S3X2</accession>
<feature type="transmembrane region" description="Helical" evidence="1">
    <location>
        <begin position="14"/>
        <end position="31"/>
    </location>
</feature>
<protein>
    <submittedName>
        <fullName evidence="2">Uncharacterized protein</fullName>
    </submittedName>
</protein>
<dbReference type="Proteomes" id="UP000322997">
    <property type="component" value="Unassembled WGS sequence"/>
</dbReference>
<organism evidence="2 3">
    <name type="scientific">Rossellomorea marisflavi</name>
    <dbReference type="NCBI Taxonomy" id="189381"/>
    <lineage>
        <taxon>Bacteria</taxon>
        <taxon>Bacillati</taxon>
        <taxon>Bacillota</taxon>
        <taxon>Bacilli</taxon>
        <taxon>Bacillales</taxon>
        <taxon>Bacillaceae</taxon>
        <taxon>Rossellomorea</taxon>
    </lineage>
</organism>
<dbReference type="EMBL" id="VTEQ01000001">
    <property type="protein sequence ID" value="TYS56456.1"/>
    <property type="molecule type" value="Genomic_DNA"/>
</dbReference>
<dbReference type="RefSeq" id="WP_148984489.1">
    <property type="nucleotide sequence ID" value="NZ_JBNILK010000001.1"/>
</dbReference>
<evidence type="ECO:0000256" key="1">
    <source>
        <dbReference type="SAM" id="Phobius"/>
    </source>
</evidence>
<evidence type="ECO:0000313" key="2">
    <source>
        <dbReference type="EMBL" id="TYS56456.1"/>
    </source>
</evidence>
<name>A0A5D4S3X2_9BACI</name>